<feature type="region of interest" description="Disordered" evidence="1">
    <location>
        <begin position="231"/>
        <end position="291"/>
    </location>
</feature>
<dbReference type="EMBL" id="JFBX01000893">
    <property type="protein sequence ID" value="KXH25817.1"/>
    <property type="molecule type" value="Genomic_DNA"/>
</dbReference>
<gene>
    <name evidence="2" type="ORF">CSIM01_07248</name>
</gene>
<feature type="region of interest" description="Disordered" evidence="1">
    <location>
        <begin position="1"/>
        <end position="38"/>
    </location>
</feature>
<sequence>MPPILNANGATNSSTAISSNVSDQDDDSQNDLESSDPGCNTPYIFIARDSQGVPHRRVAMHDIGRTQSGVTRKFVKDLGYTTLPLPPTIRCQSRETAYGLPLFEEFVCLKVFGTLSGTSIIHVGVFADEHQPDGPDIFVCPKTQQKLIRIRGISMASQESLCRDNSREETAASLSKPSHAPTKAKVEMENQLFSATSGSSYQDCGPAIGPQGLEAVDDDISGKIQESMLDLPDSRSGFESAPVFTSQGLPQSSSPTSIESWGTSSYSRQDQSVDRGGFGSQGPIENLESRE</sequence>
<reference evidence="2 3" key="1">
    <citation type="submission" date="2014-02" db="EMBL/GenBank/DDBJ databases">
        <title>The genome sequence of Colletotrichum simmondsii CBS122122.</title>
        <authorList>
            <person name="Baroncelli R."/>
            <person name="Thon M.R."/>
        </authorList>
    </citation>
    <scope>NUCLEOTIDE SEQUENCE [LARGE SCALE GENOMIC DNA]</scope>
    <source>
        <strain evidence="2 3">CBS122122</strain>
    </source>
</reference>
<feature type="compositionally biased region" description="Acidic residues" evidence="1">
    <location>
        <begin position="23"/>
        <end position="34"/>
    </location>
</feature>
<organism evidence="2 3">
    <name type="scientific">Colletotrichum simmondsii</name>
    <dbReference type="NCBI Taxonomy" id="703756"/>
    <lineage>
        <taxon>Eukaryota</taxon>
        <taxon>Fungi</taxon>
        <taxon>Dikarya</taxon>
        <taxon>Ascomycota</taxon>
        <taxon>Pezizomycotina</taxon>
        <taxon>Sordariomycetes</taxon>
        <taxon>Hypocreomycetidae</taxon>
        <taxon>Glomerellales</taxon>
        <taxon>Glomerellaceae</taxon>
        <taxon>Colletotrichum</taxon>
        <taxon>Colletotrichum acutatum species complex</taxon>
    </lineage>
</organism>
<feature type="region of interest" description="Disordered" evidence="1">
    <location>
        <begin position="161"/>
        <end position="184"/>
    </location>
</feature>
<dbReference type="AlphaFoldDB" id="A0A135RQU7"/>
<feature type="compositionally biased region" description="Basic and acidic residues" evidence="1">
    <location>
        <begin position="161"/>
        <end position="170"/>
    </location>
</feature>
<evidence type="ECO:0000313" key="3">
    <source>
        <dbReference type="Proteomes" id="UP000070328"/>
    </source>
</evidence>
<feature type="compositionally biased region" description="Polar residues" evidence="1">
    <location>
        <begin position="243"/>
        <end position="270"/>
    </location>
</feature>
<name>A0A135RQU7_9PEZI</name>
<evidence type="ECO:0000256" key="1">
    <source>
        <dbReference type="SAM" id="MobiDB-lite"/>
    </source>
</evidence>
<evidence type="ECO:0000313" key="2">
    <source>
        <dbReference type="EMBL" id="KXH25817.1"/>
    </source>
</evidence>
<protein>
    <submittedName>
        <fullName evidence="2">Uncharacterized protein</fullName>
    </submittedName>
</protein>
<comment type="caution">
    <text evidence="2">The sequence shown here is derived from an EMBL/GenBank/DDBJ whole genome shotgun (WGS) entry which is preliminary data.</text>
</comment>
<keyword evidence="3" id="KW-1185">Reference proteome</keyword>
<feature type="compositionally biased region" description="Polar residues" evidence="1">
    <location>
        <begin position="8"/>
        <end position="17"/>
    </location>
</feature>
<dbReference type="Proteomes" id="UP000070328">
    <property type="component" value="Unassembled WGS sequence"/>
</dbReference>
<accession>A0A135RQU7</accession>
<proteinExistence type="predicted"/>